<dbReference type="Gene3D" id="2.40.170.20">
    <property type="entry name" value="TonB-dependent receptor, beta-barrel domain"/>
    <property type="match status" value="1"/>
</dbReference>
<dbReference type="PROSITE" id="PS52016">
    <property type="entry name" value="TONB_DEPENDENT_REC_3"/>
    <property type="match status" value="1"/>
</dbReference>
<organism evidence="17 18">
    <name type="scientific">Nitrosomonas oligotropha</name>
    <dbReference type="NCBI Taxonomy" id="42354"/>
    <lineage>
        <taxon>Bacteria</taxon>
        <taxon>Pseudomonadati</taxon>
        <taxon>Pseudomonadota</taxon>
        <taxon>Betaproteobacteria</taxon>
        <taxon>Nitrosomonadales</taxon>
        <taxon>Nitrosomonadaceae</taxon>
        <taxon>Nitrosomonas</taxon>
    </lineage>
</organism>
<dbReference type="Proteomes" id="UP000198814">
    <property type="component" value="Unassembled WGS sequence"/>
</dbReference>
<dbReference type="SUPFAM" id="SSF56935">
    <property type="entry name" value="Porins"/>
    <property type="match status" value="1"/>
</dbReference>
<reference evidence="18" key="1">
    <citation type="submission" date="2016-10" db="EMBL/GenBank/DDBJ databases">
        <authorList>
            <person name="Varghese N."/>
            <person name="Submissions S."/>
        </authorList>
    </citation>
    <scope>NUCLEOTIDE SEQUENCE [LARGE SCALE GENOMIC DNA]</scope>
    <source>
        <strain evidence="18">Nm76</strain>
    </source>
</reference>
<gene>
    <name evidence="17" type="ORF">SAMN05216333_12520</name>
</gene>
<dbReference type="InterPro" id="IPR010105">
    <property type="entry name" value="TonB_sidphr_rcpt"/>
</dbReference>
<dbReference type="RefSeq" id="WP_090321525.1">
    <property type="nucleotide sequence ID" value="NZ_FNOE01000028.1"/>
</dbReference>
<evidence type="ECO:0000256" key="12">
    <source>
        <dbReference type="ARBA" id="ARBA00023170"/>
    </source>
</evidence>
<dbReference type="InterPro" id="IPR037066">
    <property type="entry name" value="Plug_dom_sf"/>
</dbReference>
<dbReference type="AlphaFoldDB" id="A0A1H8TJL4"/>
<comment type="subcellular location">
    <subcellularLocation>
        <location evidence="1 14">Cell outer membrane</location>
        <topology evidence="1 14">Multi-pass membrane protein</topology>
    </subcellularLocation>
</comment>
<dbReference type="GO" id="GO:0009279">
    <property type="term" value="C:cell outer membrane"/>
    <property type="evidence" value="ECO:0007669"/>
    <property type="project" value="UniProtKB-SubCell"/>
</dbReference>
<evidence type="ECO:0000256" key="15">
    <source>
        <dbReference type="RuleBase" id="RU003357"/>
    </source>
</evidence>
<dbReference type="InterPro" id="IPR039426">
    <property type="entry name" value="TonB-dep_rcpt-like"/>
</dbReference>
<sequence length="832" mass="91578">MALKNKIASIYSNSTVFLKPVLFICLAALGNASFGQSEIEQAIEINIAPQPLGQAITQLATQTGLLIGVDASLIADKQADALNGRYTPAQAIVQLLSGSGLRAVETASGRYIVELAPAEPQSTNNLDRVRLPEITVTSLLDSHSPYNTSYTRSKATAATKTTTPVIEIPVSIQVVPRAVLDDQKSLTLKDALQNVSGVQATPTLGNDTGFNIRGFRNDSNYRNGLIANGGNANFPTAFDTANLQSIEVLKGPASILFGRIEPGGMVNITTKRPLAIPYYSLEQQSGSYDLYRTQWDATGPVTKDGSLLYRFNGSYLNSESFRDAIFRDRIMVSGSLTWRPTQATELTLEVEGIHQKGQVDFGIPVIGSRPAQIPISRTFGDRNDPVDTDAKVHVGTEFTHRFNSNWLVRNRFLMTDIDQNQTFFNPAPSFGDALRDNRFLDRNIFHQRHHLQSYATNLDLNGNFGLGSTLHEVLVGFDYLRSQTNYFIAGEFSTPAPVLTVDIFNPMITATDPSIIRQTLQENNRYTALQDEWAGVYFQDRITLWNKLHILAGGRYDWVSAGRSFSPASFSEAEKNVLKRKDEAFNPRVGILYQLLTQVSLFSNWTTSFAANNGVSATGASFDPQIGEQFEAGIKTALFKERLITTLAFYYLTRENILTRDLSTPDPLDSIAVGKQRSKGIELDISGQVTEELSVIGSYAYTDAEIIRDNSGFQGHRLPQAPKHAGSAWLRYIVKKIHPLNGLSFGIGVFAVAEREGDIQNTFKLPGYARLDAFAAYSTKLGATRLTAQINARNILDERYYESNDPASNIGPRLGVYPGAPVTVLGSLRLEY</sequence>
<dbReference type="FunFam" id="2.170.130.10:FF:000001">
    <property type="entry name" value="Catecholate siderophore TonB-dependent receptor"/>
    <property type="match status" value="1"/>
</dbReference>
<feature type="domain" description="Secretin/TonB short N-terminal" evidence="16">
    <location>
        <begin position="65"/>
        <end position="116"/>
    </location>
</feature>
<keyword evidence="8" id="KW-0408">Iron</keyword>
<evidence type="ECO:0000256" key="6">
    <source>
        <dbReference type="ARBA" id="ARBA00022692"/>
    </source>
</evidence>
<dbReference type="InterPro" id="IPR036942">
    <property type="entry name" value="Beta-barrel_TonB_sf"/>
</dbReference>
<dbReference type="InterPro" id="IPR011662">
    <property type="entry name" value="Secretin/TonB_short_N"/>
</dbReference>
<keyword evidence="11 14" id="KW-0472">Membrane</keyword>
<protein>
    <submittedName>
        <fullName evidence="17">Iron complex outermembrane recepter protein</fullName>
    </submittedName>
</protein>
<evidence type="ECO:0000256" key="1">
    <source>
        <dbReference type="ARBA" id="ARBA00004571"/>
    </source>
</evidence>
<evidence type="ECO:0000256" key="10">
    <source>
        <dbReference type="ARBA" id="ARBA00023077"/>
    </source>
</evidence>
<keyword evidence="18" id="KW-1185">Reference proteome</keyword>
<keyword evidence="4 14" id="KW-1134">Transmembrane beta strand</keyword>
<accession>A0A1H8TJL4</accession>
<keyword evidence="5" id="KW-0410">Iron transport</keyword>
<keyword evidence="12" id="KW-0675">Receptor</keyword>
<evidence type="ECO:0000256" key="5">
    <source>
        <dbReference type="ARBA" id="ARBA00022496"/>
    </source>
</evidence>
<comment type="similarity">
    <text evidence="2 14 15">Belongs to the TonB-dependent receptor family.</text>
</comment>
<evidence type="ECO:0000313" key="17">
    <source>
        <dbReference type="EMBL" id="SEO91035.1"/>
    </source>
</evidence>
<evidence type="ECO:0000256" key="3">
    <source>
        <dbReference type="ARBA" id="ARBA00022448"/>
    </source>
</evidence>
<dbReference type="OrthoDB" id="9790771at2"/>
<dbReference type="GO" id="GO:0015344">
    <property type="term" value="F:siderophore uptake transmembrane transporter activity"/>
    <property type="evidence" value="ECO:0007669"/>
    <property type="project" value="TreeGrafter"/>
</dbReference>
<keyword evidence="13 14" id="KW-0998">Cell outer membrane</keyword>
<dbReference type="NCBIfam" id="TIGR01783">
    <property type="entry name" value="TonB-siderophor"/>
    <property type="match status" value="1"/>
</dbReference>
<evidence type="ECO:0000256" key="9">
    <source>
        <dbReference type="ARBA" id="ARBA00023065"/>
    </source>
</evidence>
<dbReference type="InterPro" id="IPR000531">
    <property type="entry name" value="Beta-barrel_TonB"/>
</dbReference>
<evidence type="ECO:0000256" key="2">
    <source>
        <dbReference type="ARBA" id="ARBA00009810"/>
    </source>
</evidence>
<dbReference type="STRING" id="42354.SAMN05216333_12520"/>
<keyword evidence="10 15" id="KW-0798">TonB box</keyword>
<proteinExistence type="inferred from homology"/>
<dbReference type="InterPro" id="IPR012910">
    <property type="entry name" value="Plug_dom"/>
</dbReference>
<evidence type="ECO:0000256" key="11">
    <source>
        <dbReference type="ARBA" id="ARBA00023136"/>
    </source>
</evidence>
<keyword evidence="9" id="KW-0406">Ion transport</keyword>
<dbReference type="CDD" id="cd01347">
    <property type="entry name" value="ligand_gated_channel"/>
    <property type="match status" value="1"/>
</dbReference>
<keyword evidence="7" id="KW-0732">Signal</keyword>
<evidence type="ECO:0000256" key="14">
    <source>
        <dbReference type="PROSITE-ProRule" id="PRU01360"/>
    </source>
</evidence>
<dbReference type="Pfam" id="PF07715">
    <property type="entry name" value="Plug"/>
    <property type="match status" value="1"/>
</dbReference>
<dbReference type="FunFam" id="2.40.170.20:FF:000005">
    <property type="entry name" value="TonB-dependent siderophore receptor"/>
    <property type="match status" value="1"/>
</dbReference>
<evidence type="ECO:0000256" key="13">
    <source>
        <dbReference type="ARBA" id="ARBA00023237"/>
    </source>
</evidence>
<keyword evidence="3 14" id="KW-0813">Transport</keyword>
<dbReference type="Gene3D" id="3.55.50.30">
    <property type="match status" value="1"/>
</dbReference>
<dbReference type="PANTHER" id="PTHR32552:SF68">
    <property type="entry name" value="FERRICHROME OUTER MEMBRANE TRANSPORTER_PHAGE RECEPTOR"/>
    <property type="match status" value="1"/>
</dbReference>
<evidence type="ECO:0000256" key="8">
    <source>
        <dbReference type="ARBA" id="ARBA00023004"/>
    </source>
</evidence>
<dbReference type="Pfam" id="PF00593">
    <property type="entry name" value="TonB_dep_Rec_b-barrel"/>
    <property type="match status" value="1"/>
</dbReference>
<evidence type="ECO:0000256" key="4">
    <source>
        <dbReference type="ARBA" id="ARBA00022452"/>
    </source>
</evidence>
<dbReference type="SMART" id="SM00965">
    <property type="entry name" value="STN"/>
    <property type="match status" value="1"/>
</dbReference>
<dbReference type="GO" id="GO:0038023">
    <property type="term" value="F:signaling receptor activity"/>
    <property type="evidence" value="ECO:0007669"/>
    <property type="project" value="InterPro"/>
</dbReference>
<dbReference type="Gene3D" id="2.170.130.10">
    <property type="entry name" value="TonB-dependent receptor, plug domain"/>
    <property type="match status" value="1"/>
</dbReference>
<evidence type="ECO:0000256" key="7">
    <source>
        <dbReference type="ARBA" id="ARBA00022729"/>
    </source>
</evidence>
<evidence type="ECO:0000313" key="18">
    <source>
        <dbReference type="Proteomes" id="UP000198814"/>
    </source>
</evidence>
<dbReference type="EMBL" id="FODO01000025">
    <property type="protein sequence ID" value="SEO91035.1"/>
    <property type="molecule type" value="Genomic_DNA"/>
</dbReference>
<dbReference type="PANTHER" id="PTHR32552">
    <property type="entry name" value="FERRICHROME IRON RECEPTOR-RELATED"/>
    <property type="match status" value="1"/>
</dbReference>
<evidence type="ECO:0000259" key="16">
    <source>
        <dbReference type="SMART" id="SM00965"/>
    </source>
</evidence>
<dbReference type="GO" id="GO:0015891">
    <property type="term" value="P:siderophore transport"/>
    <property type="evidence" value="ECO:0007669"/>
    <property type="project" value="InterPro"/>
</dbReference>
<name>A0A1H8TJL4_9PROT</name>
<keyword evidence="6 14" id="KW-0812">Transmembrane</keyword>